<evidence type="ECO:0000256" key="1">
    <source>
        <dbReference type="ARBA" id="ARBA00022679"/>
    </source>
</evidence>
<evidence type="ECO:0000256" key="5">
    <source>
        <dbReference type="RuleBase" id="RU362109"/>
    </source>
</evidence>
<protein>
    <recommendedName>
        <fullName evidence="7">UBC core domain-containing protein</fullName>
    </recommendedName>
</protein>
<evidence type="ECO:0000313" key="11">
    <source>
        <dbReference type="Proteomes" id="UP000694561"/>
    </source>
</evidence>
<dbReference type="Proteomes" id="UP000694561">
    <property type="component" value="Unplaced"/>
</dbReference>
<feature type="region of interest" description="Disordered" evidence="6">
    <location>
        <begin position="1"/>
        <end position="59"/>
    </location>
</feature>
<dbReference type="GO" id="GO:0016740">
    <property type="term" value="F:transferase activity"/>
    <property type="evidence" value="ECO:0007669"/>
    <property type="project" value="UniProtKB-KW"/>
</dbReference>
<feature type="active site" description="Glycyl thioester intermediate" evidence="4">
    <location>
        <position position="222"/>
    </location>
</feature>
<evidence type="ECO:0000256" key="3">
    <source>
        <dbReference type="ARBA" id="ARBA00043952"/>
    </source>
</evidence>
<evidence type="ECO:0000313" key="10">
    <source>
        <dbReference type="Proteomes" id="UP000308365"/>
    </source>
</evidence>
<keyword evidence="2 5" id="KW-0833">Ubl conjugation pathway</keyword>
<dbReference type="Gene3D" id="3.10.110.10">
    <property type="entry name" value="Ubiquitin Conjugating Enzyme"/>
    <property type="match status" value="1"/>
</dbReference>
<feature type="region of interest" description="Disordered" evidence="6">
    <location>
        <begin position="108"/>
        <end position="164"/>
    </location>
</feature>
<sequence>MRSVPPLKGQTPRSRCRAAGEVRNVPNRAQTPRREFRARKARAGSHPAGLDQQCRGGQAVSNGDALKSLEVSSFSISVVNGCGILLLAGVGGLEDVAFMQSLERGSICQGSPGRQKCESRGTATSGVAQELQRVTSSPGERDREGEATTLTAEPPDAIKVSPNEEGLTDLQVTIEGPEGPHTPADLFRMKLLLGKDFPASPHKGYFLTKVFHPNVGANGEICVNVLKTGWTAEPGI</sequence>
<keyword evidence="5" id="KW-0547">Nucleotide-binding</keyword>
<gene>
    <name evidence="8" type="ORF">EI555_013882</name>
</gene>
<feature type="compositionally biased region" description="Polar residues" evidence="6">
    <location>
        <begin position="121"/>
        <end position="138"/>
    </location>
</feature>
<dbReference type="Ensembl" id="ENSMMNT00015027548.1">
    <property type="protein sequence ID" value="ENSMMNP00015025049.1"/>
    <property type="gene ID" value="ENSMMNG00015018357.1"/>
</dbReference>
<keyword evidence="5" id="KW-0067">ATP-binding</keyword>
<evidence type="ECO:0000256" key="2">
    <source>
        <dbReference type="ARBA" id="ARBA00022786"/>
    </source>
</evidence>
<reference evidence="8" key="2">
    <citation type="journal article" date="2019" name="IScience">
        <title>Narwhal Genome Reveals Long-Term Low Genetic Diversity despite Current Large Abundance Size.</title>
        <authorList>
            <person name="Westbury M.V."/>
            <person name="Petersen B."/>
            <person name="Garde E."/>
            <person name="Heide-Jorgensen M.P."/>
            <person name="Lorenzen E.D."/>
        </authorList>
    </citation>
    <scope>NUCLEOTIDE SEQUENCE</scope>
    <source>
        <strain evidence="8">MVW</strain>
        <tissue evidence="8">Liver</tissue>
    </source>
</reference>
<keyword evidence="11" id="KW-1185">Reference proteome</keyword>
<evidence type="ECO:0000313" key="9">
    <source>
        <dbReference type="Ensembl" id="ENSMMNP00015025049.1"/>
    </source>
</evidence>
<dbReference type="GO" id="GO:0005524">
    <property type="term" value="F:ATP binding"/>
    <property type="evidence" value="ECO:0007669"/>
    <property type="project" value="UniProtKB-UniRule"/>
</dbReference>
<dbReference type="Pfam" id="PF00179">
    <property type="entry name" value="UQ_con"/>
    <property type="match status" value="1"/>
</dbReference>
<dbReference type="Proteomes" id="UP000308365">
    <property type="component" value="Unassembled WGS sequence"/>
</dbReference>
<evidence type="ECO:0000313" key="8">
    <source>
        <dbReference type="EMBL" id="TKC43997.1"/>
    </source>
</evidence>
<name>A0A4U1F4P7_MONMO</name>
<dbReference type="PANTHER" id="PTHR24067">
    <property type="entry name" value="UBIQUITIN-CONJUGATING ENZYME E2"/>
    <property type="match status" value="1"/>
</dbReference>
<dbReference type="PROSITE" id="PS00183">
    <property type="entry name" value="UBC_1"/>
    <property type="match status" value="1"/>
</dbReference>
<keyword evidence="1" id="KW-0808">Transferase</keyword>
<evidence type="ECO:0000256" key="6">
    <source>
        <dbReference type="SAM" id="MobiDB-lite"/>
    </source>
</evidence>
<dbReference type="PROSITE" id="PS50127">
    <property type="entry name" value="UBC_2"/>
    <property type="match status" value="1"/>
</dbReference>
<proteinExistence type="inferred from homology"/>
<dbReference type="AlphaFoldDB" id="A0A4U1F4P7"/>
<comment type="similarity">
    <text evidence="5">Belongs to the ubiquitin-conjugating enzyme family.</text>
</comment>
<dbReference type="InterPro" id="IPR000608">
    <property type="entry name" value="UBC"/>
</dbReference>
<evidence type="ECO:0000259" key="7">
    <source>
        <dbReference type="PROSITE" id="PS50127"/>
    </source>
</evidence>
<dbReference type="GeneTree" id="ENSGT00940000157149"/>
<comment type="pathway">
    <text evidence="3">Protein modification.</text>
</comment>
<reference evidence="10" key="1">
    <citation type="journal article" date="2019" name="IScience">
        <title>Narwhal Genome Reveals Long-Term Low Genetic Diversity despite Current Large Abundance Size.</title>
        <authorList>
            <person name="Westbury M.V."/>
            <person name="Petersen B."/>
            <person name="Garde E."/>
            <person name="Heide-Jorgensen M.P."/>
            <person name="Lorenzen E.D."/>
        </authorList>
    </citation>
    <scope>NUCLEOTIDE SEQUENCE [LARGE SCALE GENOMIC DNA]</scope>
</reference>
<organism evidence="8 10">
    <name type="scientific">Monodon monoceros</name>
    <name type="common">Narwhal</name>
    <name type="synonym">Ceratodon monodon</name>
    <dbReference type="NCBI Taxonomy" id="40151"/>
    <lineage>
        <taxon>Eukaryota</taxon>
        <taxon>Metazoa</taxon>
        <taxon>Chordata</taxon>
        <taxon>Craniata</taxon>
        <taxon>Vertebrata</taxon>
        <taxon>Euteleostomi</taxon>
        <taxon>Mammalia</taxon>
        <taxon>Eutheria</taxon>
        <taxon>Laurasiatheria</taxon>
        <taxon>Artiodactyla</taxon>
        <taxon>Whippomorpha</taxon>
        <taxon>Cetacea</taxon>
        <taxon>Odontoceti</taxon>
        <taxon>Monodontidae</taxon>
        <taxon>Monodon</taxon>
    </lineage>
</organism>
<dbReference type="SUPFAM" id="SSF54495">
    <property type="entry name" value="UBC-like"/>
    <property type="match status" value="1"/>
</dbReference>
<reference evidence="9" key="3">
    <citation type="submission" date="2025-05" db="UniProtKB">
        <authorList>
            <consortium name="Ensembl"/>
        </authorList>
    </citation>
    <scope>IDENTIFICATION</scope>
</reference>
<dbReference type="InterPro" id="IPR016135">
    <property type="entry name" value="UBQ-conjugating_enzyme/RWD"/>
</dbReference>
<dbReference type="EMBL" id="RWIC01000427">
    <property type="protein sequence ID" value="TKC43997.1"/>
    <property type="molecule type" value="Genomic_DNA"/>
</dbReference>
<dbReference type="InterPro" id="IPR023313">
    <property type="entry name" value="UBQ-conjugating_AS"/>
</dbReference>
<evidence type="ECO:0000256" key="4">
    <source>
        <dbReference type="PROSITE-ProRule" id="PRU10133"/>
    </source>
</evidence>
<dbReference type="InterPro" id="IPR050113">
    <property type="entry name" value="Ub_conjugating_enzyme"/>
</dbReference>
<feature type="domain" description="UBC core" evidence="7">
    <location>
        <begin position="138"/>
        <end position="236"/>
    </location>
</feature>
<accession>A0A4U1F4P7</accession>